<feature type="compositionally biased region" description="Low complexity" evidence="1">
    <location>
        <begin position="53"/>
        <end position="66"/>
    </location>
</feature>
<proteinExistence type="predicted"/>
<feature type="region of interest" description="Disordered" evidence="1">
    <location>
        <begin position="1"/>
        <end position="21"/>
    </location>
</feature>
<reference evidence="2" key="1">
    <citation type="submission" date="2023-03" db="EMBL/GenBank/DDBJ databases">
        <title>Massive genome expansion in bonnet fungi (Mycena s.s.) driven by repeated elements and novel gene families across ecological guilds.</title>
        <authorList>
            <consortium name="Lawrence Berkeley National Laboratory"/>
            <person name="Harder C.B."/>
            <person name="Miyauchi S."/>
            <person name="Viragh M."/>
            <person name="Kuo A."/>
            <person name="Thoen E."/>
            <person name="Andreopoulos B."/>
            <person name="Lu D."/>
            <person name="Skrede I."/>
            <person name="Drula E."/>
            <person name="Henrissat B."/>
            <person name="Morin E."/>
            <person name="Kohler A."/>
            <person name="Barry K."/>
            <person name="LaButti K."/>
            <person name="Morin E."/>
            <person name="Salamov A."/>
            <person name="Lipzen A."/>
            <person name="Mereny Z."/>
            <person name="Hegedus B."/>
            <person name="Baldrian P."/>
            <person name="Stursova M."/>
            <person name="Weitz H."/>
            <person name="Taylor A."/>
            <person name="Grigoriev I.V."/>
            <person name="Nagy L.G."/>
            <person name="Martin F."/>
            <person name="Kauserud H."/>
        </authorList>
    </citation>
    <scope>NUCLEOTIDE SEQUENCE</scope>
    <source>
        <strain evidence="2">CBHHK002</strain>
    </source>
</reference>
<dbReference type="AlphaFoldDB" id="A0AAD7F407"/>
<accession>A0AAD7F407</accession>
<comment type="caution">
    <text evidence="2">The sequence shown here is derived from an EMBL/GenBank/DDBJ whole genome shotgun (WGS) entry which is preliminary data.</text>
</comment>
<gene>
    <name evidence="2" type="ORF">DFH08DRAFT_797040</name>
</gene>
<protein>
    <submittedName>
        <fullName evidence="2">Uncharacterized protein</fullName>
    </submittedName>
</protein>
<dbReference type="EMBL" id="JARIHO010000002">
    <property type="protein sequence ID" value="KAJ7366033.1"/>
    <property type="molecule type" value="Genomic_DNA"/>
</dbReference>
<name>A0AAD7F407_9AGAR</name>
<organism evidence="2 3">
    <name type="scientific">Mycena albidolilacea</name>
    <dbReference type="NCBI Taxonomy" id="1033008"/>
    <lineage>
        <taxon>Eukaryota</taxon>
        <taxon>Fungi</taxon>
        <taxon>Dikarya</taxon>
        <taxon>Basidiomycota</taxon>
        <taxon>Agaricomycotina</taxon>
        <taxon>Agaricomycetes</taxon>
        <taxon>Agaricomycetidae</taxon>
        <taxon>Agaricales</taxon>
        <taxon>Marasmiineae</taxon>
        <taxon>Mycenaceae</taxon>
        <taxon>Mycena</taxon>
    </lineage>
</organism>
<evidence type="ECO:0000313" key="3">
    <source>
        <dbReference type="Proteomes" id="UP001218218"/>
    </source>
</evidence>
<evidence type="ECO:0000256" key="1">
    <source>
        <dbReference type="SAM" id="MobiDB-lite"/>
    </source>
</evidence>
<dbReference type="Proteomes" id="UP001218218">
    <property type="component" value="Unassembled WGS sequence"/>
</dbReference>
<evidence type="ECO:0000313" key="2">
    <source>
        <dbReference type="EMBL" id="KAJ7366033.1"/>
    </source>
</evidence>
<sequence>MKSNLRRERPSSRRKQGVDRRGALVAATAVIPLPDRQPVAIGEPRAARRPRSLRPTSPRTSTGSRGAVRRCRETAAHALMRVRDRIFRENKHAVGMSFSWPCPGRYCQGYEGLLLNFDSIPLLIVPLPHWIRVWTNWVRWTSRFFLPSL</sequence>
<feature type="region of interest" description="Disordered" evidence="1">
    <location>
        <begin position="36"/>
        <end position="68"/>
    </location>
</feature>
<keyword evidence="3" id="KW-1185">Reference proteome</keyword>